<dbReference type="AlphaFoldDB" id="A0A369QQE0"/>
<name>A0A369QQE0_9BACT</name>
<evidence type="ECO:0000313" key="2">
    <source>
        <dbReference type="EMBL" id="RDC65069.1"/>
    </source>
</evidence>
<protein>
    <submittedName>
        <fullName evidence="2">Uncharacterized protein</fullName>
    </submittedName>
</protein>
<keyword evidence="1" id="KW-0472">Membrane</keyword>
<accession>A0A369QQE0</accession>
<dbReference type="RefSeq" id="WP_115374138.1">
    <property type="nucleotide sequence ID" value="NZ_QASA01000001.1"/>
</dbReference>
<keyword evidence="3" id="KW-1185">Reference proteome</keyword>
<evidence type="ECO:0000256" key="1">
    <source>
        <dbReference type="SAM" id="Phobius"/>
    </source>
</evidence>
<organism evidence="2 3">
    <name type="scientific">Adhaeribacter pallidiroseus</name>
    <dbReference type="NCBI Taxonomy" id="2072847"/>
    <lineage>
        <taxon>Bacteria</taxon>
        <taxon>Pseudomonadati</taxon>
        <taxon>Bacteroidota</taxon>
        <taxon>Cytophagia</taxon>
        <taxon>Cytophagales</taxon>
        <taxon>Hymenobacteraceae</taxon>
        <taxon>Adhaeribacter</taxon>
    </lineage>
</organism>
<comment type="caution">
    <text evidence="2">The sequence shown here is derived from an EMBL/GenBank/DDBJ whole genome shotgun (WGS) entry which is preliminary data.</text>
</comment>
<proteinExistence type="predicted"/>
<feature type="transmembrane region" description="Helical" evidence="1">
    <location>
        <begin position="35"/>
        <end position="56"/>
    </location>
</feature>
<sequence>MRKPTQTGLVRTQQGLSGTGTGLIIGTGLSKVTGFLPTLFNAGFFVAVAGAAYLLLKKFLVGVKKNAVIADMGQSTIHGLAAAYATQFFNAMIRSAGWISDWFGDGTNTDVIYATASEMHRHKVSFADVNKAYKGLYQRDLLEHLQSELDSEEMIKFNTLLTTGLGGIPVIDHVIISAKPTMVLNGELKTIQSVSAGVKLGAHLETMILPNGTHYQGFQYNGQIRYVDSLATRLSPIRS</sequence>
<keyword evidence="1" id="KW-1133">Transmembrane helix</keyword>
<reference evidence="2 3" key="1">
    <citation type="submission" date="2018-04" db="EMBL/GenBank/DDBJ databases">
        <title>Adhaeribacter sp. HMF7616 genome sequencing and assembly.</title>
        <authorList>
            <person name="Kang H."/>
            <person name="Kang J."/>
            <person name="Cha I."/>
            <person name="Kim H."/>
            <person name="Joh K."/>
        </authorList>
    </citation>
    <scope>NUCLEOTIDE SEQUENCE [LARGE SCALE GENOMIC DNA]</scope>
    <source>
        <strain evidence="2 3">HMF7616</strain>
    </source>
</reference>
<evidence type="ECO:0000313" key="3">
    <source>
        <dbReference type="Proteomes" id="UP000253919"/>
    </source>
</evidence>
<dbReference type="EMBL" id="QASA01000001">
    <property type="protein sequence ID" value="RDC65069.1"/>
    <property type="molecule type" value="Genomic_DNA"/>
</dbReference>
<dbReference type="OrthoDB" id="894235at2"/>
<keyword evidence="1" id="KW-0812">Transmembrane</keyword>
<gene>
    <name evidence="2" type="ORF">AHMF7616_03692</name>
</gene>
<dbReference type="Proteomes" id="UP000253919">
    <property type="component" value="Unassembled WGS sequence"/>
</dbReference>